<dbReference type="SUPFAM" id="SSF48163">
    <property type="entry name" value="An anticodon-binding domain of class I aminoacyl-tRNA synthetases"/>
    <property type="match status" value="1"/>
</dbReference>
<evidence type="ECO:0000256" key="5">
    <source>
        <dbReference type="ARBA" id="ARBA00022917"/>
    </source>
</evidence>
<evidence type="ECO:0000259" key="9">
    <source>
        <dbReference type="Pfam" id="PF19269"/>
    </source>
</evidence>
<dbReference type="NCBIfam" id="TIGR00464">
    <property type="entry name" value="gltX_bact"/>
    <property type="match status" value="1"/>
</dbReference>
<evidence type="ECO:0000313" key="10">
    <source>
        <dbReference type="EMBL" id="OHA67630.1"/>
    </source>
</evidence>
<dbReference type="GO" id="GO:0006424">
    <property type="term" value="P:glutamyl-tRNA aminoacylation"/>
    <property type="evidence" value="ECO:0007669"/>
    <property type="project" value="UniProtKB-UniRule"/>
</dbReference>
<gene>
    <name evidence="7" type="primary">gltX</name>
    <name evidence="10" type="ORF">A3D59_03620</name>
</gene>
<dbReference type="PRINTS" id="PR00987">
    <property type="entry name" value="TRNASYNTHGLU"/>
</dbReference>
<dbReference type="InterPro" id="IPR001412">
    <property type="entry name" value="aa-tRNA-synth_I_CS"/>
</dbReference>
<dbReference type="GO" id="GO:0005829">
    <property type="term" value="C:cytosol"/>
    <property type="evidence" value="ECO:0007669"/>
    <property type="project" value="TreeGrafter"/>
</dbReference>
<dbReference type="HAMAP" id="MF_00022">
    <property type="entry name" value="Glu_tRNA_synth_type1"/>
    <property type="match status" value="1"/>
</dbReference>
<dbReference type="GO" id="GO:0004818">
    <property type="term" value="F:glutamate-tRNA ligase activity"/>
    <property type="evidence" value="ECO:0007669"/>
    <property type="project" value="UniProtKB-UniRule"/>
</dbReference>
<comment type="similarity">
    <text evidence="1 7">Belongs to the class-I aminoacyl-tRNA synthetase family. Glutamate--tRNA ligase type 1 subfamily.</text>
</comment>
<evidence type="ECO:0000259" key="8">
    <source>
        <dbReference type="Pfam" id="PF00749"/>
    </source>
</evidence>
<protein>
    <recommendedName>
        <fullName evidence="7">Glutamate--tRNA ligase</fullName>
        <ecNumber evidence="7">6.1.1.17</ecNumber>
    </recommendedName>
    <alternativeName>
        <fullName evidence="7">Glutamyl-tRNA synthetase</fullName>
        <shortName evidence="7">GluRS</shortName>
    </alternativeName>
</protein>
<evidence type="ECO:0000313" key="11">
    <source>
        <dbReference type="Proteomes" id="UP000179258"/>
    </source>
</evidence>
<reference evidence="10 11" key="1">
    <citation type="journal article" date="2016" name="Nat. Commun.">
        <title>Thousands of microbial genomes shed light on interconnected biogeochemical processes in an aquifer system.</title>
        <authorList>
            <person name="Anantharaman K."/>
            <person name="Brown C.T."/>
            <person name="Hug L.A."/>
            <person name="Sharon I."/>
            <person name="Castelle C.J."/>
            <person name="Probst A.J."/>
            <person name="Thomas B.C."/>
            <person name="Singh A."/>
            <person name="Wilkins M.J."/>
            <person name="Karaoz U."/>
            <person name="Brodie E.L."/>
            <person name="Williams K.H."/>
            <person name="Hubbard S.S."/>
            <person name="Banfield J.F."/>
        </authorList>
    </citation>
    <scope>NUCLEOTIDE SEQUENCE [LARGE SCALE GENOMIC DNA]</scope>
</reference>
<comment type="catalytic activity">
    <reaction evidence="7">
        <text>tRNA(Glu) + L-glutamate + ATP = L-glutamyl-tRNA(Glu) + AMP + diphosphate</text>
        <dbReference type="Rhea" id="RHEA:23540"/>
        <dbReference type="Rhea" id="RHEA-COMP:9663"/>
        <dbReference type="Rhea" id="RHEA-COMP:9680"/>
        <dbReference type="ChEBI" id="CHEBI:29985"/>
        <dbReference type="ChEBI" id="CHEBI:30616"/>
        <dbReference type="ChEBI" id="CHEBI:33019"/>
        <dbReference type="ChEBI" id="CHEBI:78442"/>
        <dbReference type="ChEBI" id="CHEBI:78520"/>
        <dbReference type="ChEBI" id="CHEBI:456215"/>
        <dbReference type="EC" id="6.1.1.17"/>
    </reaction>
</comment>
<keyword evidence="7" id="KW-0963">Cytoplasm</keyword>
<sequence length="500" mass="56971">MSNIEKPRVRIAPSPTGPFHIGTARTALFNYLFVKKYGGSFVLRIEDTDLERSHPKWEDEIIESLRWLGIVWDEGPLADGRKEGKRCKGDYGPYRQSERLKIYSQYLKKLLEDGRIYHCFCAEEELEAMRQDQMSRGEAPKYVGSCRQLSENEVKKYIAEGKPSILRFTIPSQKIKFNDLIRGEIEFDAGLIGDIVIAKDANTPLYNFAVVVDDFEMKISHVIRGEDHISNTPKQIALQEALGFPRPQYAHLPLILGPDRSKMSKRHGPVSISDYRVDGYLPEALMNFMAFLGWNPGTEKEIYSLEELARDFSLEKIQKAGAVFNISRLDYLNGFYIRNMALEKLVALCVSYLPTRGADAEYVKKVVGAYQERLKKLSEITELTDFFFNKTGFGAGKDNDVLEYDKELLRWKDMTDNDIAYSLGNLENILMGVEQKDFTKQNLEKIIMPIAEGGGDRGKFLWPLRVALTGKKASAGPFEVAEILGKERALRRINTAKKLF</sequence>
<keyword evidence="5 7" id="KW-0648">Protein biosynthesis</keyword>
<dbReference type="InterPro" id="IPR033910">
    <property type="entry name" value="GluRS_core"/>
</dbReference>
<dbReference type="Gene3D" id="3.40.50.620">
    <property type="entry name" value="HUPs"/>
    <property type="match status" value="1"/>
</dbReference>
<dbReference type="AlphaFoldDB" id="A0A1G2R453"/>
<keyword evidence="2 7" id="KW-0436">Ligase</keyword>
<comment type="caution">
    <text evidence="10">The sequence shown here is derived from an EMBL/GenBank/DDBJ whole genome shotgun (WGS) entry which is preliminary data.</text>
</comment>
<dbReference type="CDD" id="cd00808">
    <property type="entry name" value="GluRS_core"/>
    <property type="match status" value="1"/>
</dbReference>
<dbReference type="GO" id="GO:0005524">
    <property type="term" value="F:ATP binding"/>
    <property type="evidence" value="ECO:0007669"/>
    <property type="project" value="UniProtKB-UniRule"/>
</dbReference>
<name>A0A1G2R453_9BACT</name>
<comment type="subcellular location">
    <subcellularLocation>
        <location evidence="7">Cytoplasm</location>
    </subcellularLocation>
</comment>
<organism evidence="10 11">
    <name type="scientific">Candidatus Wildermuthbacteria bacterium RIFCSPHIGHO2_02_FULL_47_17</name>
    <dbReference type="NCBI Taxonomy" id="1802452"/>
    <lineage>
        <taxon>Bacteria</taxon>
        <taxon>Candidatus Wildermuthiibacteriota</taxon>
    </lineage>
</organism>
<feature type="binding site" evidence="7">
    <location>
        <position position="265"/>
    </location>
    <ligand>
        <name>ATP</name>
        <dbReference type="ChEBI" id="CHEBI:30616"/>
    </ligand>
</feature>
<feature type="short sequence motif" description="'HIGH' region" evidence="7">
    <location>
        <begin position="13"/>
        <end position="23"/>
    </location>
</feature>
<dbReference type="FunFam" id="3.40.50.620:FF:000045">
    <property type="entry name" value="Glutamate--tRNA ligase, mitochondrial"/>
    <property type="match status" value="1"/>
</dbReference>
<feature type="short sequence motif" description="'KMSKS' region" evidence="7">
    <location>
        <begin position="262"/>
        <end position="266"/>
    </location>
</feature>
<dbReference type="PANTHER" id="PTHR43311:SF2">
    <property type="entry name" value="GLUTAMATE--TRNA LIGASE, MITOCHONDRIAL-RELATED"/>
    <property type="match status" value="1"/>
</dbReference>
<dbReference type="InterPro" id="IPR014729">
    <property type="entry name" value="Rossmann-like_a/b/a_fold"/>
</dbReference>
<dbReference type="GO" id="GO:0008270">
    <property type="term" value="F:zinc ion binding"/>
    <property type="evidence" value="ECO:0007669"/>
    <property type="project" value="InterPro"/>
</dbReference>
<dbReference type="Pfam" id="PF19269">
    <property type="entry name" value="Anticodon_2"/>
    <property type="match status" value="1"/>
</dbReference>
<feature type="domain" description="Glutamyl/glutaminyl-tRNA synthetase class Ib catalytic" evidence="8">
    <location>
        <begin position="8"/>
        <end position="330"/>
    </location>
</feature>
<accession>A0A1G2R453</accession>
<keyword evidence="4 7" id="KW-0067">ATP-binding</keyword>
<comment type="caution">
    <text evidence="7">Lacks conserved residue(s) required for the propagation of feature annotation.</text>
</comment>
<dbReference type="InterPro" id="IPR008925">
    <property type="entry name" value="aa_tRNA-synth_I_cd-bd_sf"/>
</dbReference>
<dbReference type="GO" id="GO:0000049">
    <property type="term" value="F:tRNA binding"/>
    <property type="evidence" value="ECO:0007669"/>
    <property type="project" value="InterPro"/>
</dbReference>
<dbReference type="InterPro" id="IPR049940">
    <property type="entry name" value="GluQ/Sye"/>
</dbReference>
<dbReference type="PROSITE" id="PS00178">
    <property type="entry name" value="AA_TRNA_LIGASE_I"/>
    <property type="match status" value="1"/>
</dbReference>
<proteinExistence type="inferred from homology"/>
<dbReference type="InterPro" id="IPR020058">
    <property type="entry name" value="Glu/Gln-tRNA-synth_Ib_cat-dom"/>
</dbReference>
<dbReference type="InterPro" id="IPR000924">
    <property type="entry name" value="Glu/Gln-tRNA-synth"/>
</dbReference>
<dbReference type="EC" id="6.1.1.17" evidence="7"/>
<comment type="subunit">
    <text evidence="7">Monomer.</text>
</comment>
<evidence type="ECO:0000256" key="3">
    <source>
        <dbReference type="ARBA" id="ARBA00022741"/>
    </source>
</evidence>
<evidence type="ECO:0000256" key="4">
    <source>
        <dbReference type="ARBA" id="ARBA00022840"/>
    </source>
</evidence>
<dbReference type="Gene3D" id="1.10.10.350">
    <property type="match status" value="1"/>
</dbReference>
<evidence type="ECO:0000256" key="1">
    <source>
        <dbReference type="ARBA" id="ARBA00007894"/>
    </source>
</evidence>
<keyword evidence="6 7" id="KW-0030">Aminoacyl-tRNA synthetase</keyword>
<dbReference type="PANTHER" id="PTHR43311">
    <property type="entry name" value="GLUTAMATE--TRNA LIGASE"/>
    <property type="match status" value="1"/>
</dbReference>
<feature type="domain" description="Aminoacyl-tRNA synthetase class I anticodon-binding" evidence="9">
    <location>
        <begin position="345"/>
        <end position="496"/>
    </location>
</feature>
<dbReference type="Pfam" id="PF00749">
    <property type="entry name" value="tRNA-synt_1c"/>
    <property type="match status" value="1"/>
</dbReference>
<dbReference type="Proteomes" id="UP000179258">
    <property type="component" value="Unassembled WGS sequence"/>
</dbReference>
<evidence type="ECO:0000256" key="6">
    <source>
        <dbReference type="ARBA" id="ARBA00023146"/>
    </source>
</evidence>
<dbReference type="EMBL" id="MHTX01000036">
    <property type="protein sequence ID" value="OHA67630.1"/>
    <property type="molecule type" value="Genomic_DNA"/>
</dbReference>
<dbReference type="InterPro" id="IPR004527">
    <property type="entry name" value="Glu-tRNA-ligase_bac/mito"/>
</dbReference>
<dbReference type="SUPFAM" id="SSF52374">
    <property type="entry name" value="Nucleotidylyl transferase"/>
    <property type="match status" value="1"/>
</dbReference>
<dbReference type="InterPro" id="IPR045462">
    <property type="entry name" value="aa-tRNA-synth_I_cd-bd"/>
</dbReference>
<dbReference type="InterPro" id="IPR020751">
    <property type="entry name" value="aa-tRNA-synth_I_codon-bd_sub2"/>
</dbReference>
<evidence type="ECO:0000256" key="2">
    <source>
        <dbReference type="ARBA" id="ARBA00022598"/>
    </source>
</evidence>
<evidence type="ECO:0000256" key="7">
    <source>
        <dbReference type="HAMAP-Rule" id="MF_00022"/>
    </source>
</evidence>
<comment type="function">
    <text evidence="7">Catalyzes the attachment of glutamate to tRNA(Glu) in a two-step reaction: glutamate is first activated by ATP to form Glu-AMP and then transferred to the acceptor end of tRNA(Glu).</text>
</comment>
<keyword evidence="3 7" id="KW-0547">Nucleotide-binding</keyword>